<dbReference type="EMBL" id="MSYM01000008">
    <property type="protein sequence ID" value="OLP07520.1"/>
    <property type="molecule type" value="Genomic_DNA"/>
</dbReference>
<name>A0A1Q8YHZ5_9BURK</name>
<proteinExistence type="predicted"/>
<dbReference type="Proteomes" id="UP000185911">
    <property type="component" value="Unassembled WGS sequence"/>
</dbReference>
<organism evidence="1 2">
    <name type="scientific">Rhodoferax antarcticus ANT.BR</name>
    <dbReference type="NCBI Taxonomy" id="1111071"/>
    <lineage>
        <taxon>Bacteria</taxon>
        <taxon>Pseudomonadati</taxon>
        <taxon>Pseudomonadota</taxon>
        <taxon>Betaproteobacteria</taxon>
        <taxon>Burkholderiales</taxon>
        <taxon>Comamonadaceae</taxon>
        <taxon>Rhodoferax</taxon>
    </lineage>
</organism>
<comment type="caution">
    <text evidence="1">The sequence shown here is derived from an EMBL/GenBank/DDBJ whole genome shotgun (WGS) entry which is preliminary data.</text>
</comment>
<accession>A0A1Q8YHZ5</accession>
<reference evidence="1 2" key="1">
    <citation type="submission" date="2017-01" db="EMBL/GenBank/DDBJ databases">
        <title>Genome sequence of Rhodoferax antarcticus ANT.BR, a psychrophilic purple nonsulfur bacterium from an Antarctic microbial mat.</title>
        <authorList>
            <person name="Baker J."/>
            <person name="Riester C."/>
            <person name="Skinner B."/>
            <person name="Newell A."/>
            <person name="Swingley W."/>
            <person name="Madigan M."/>
            <person name="Jung D."/>
            <person name="Asao M."/>
            <person name="Chen M."/>
            <person name="Loughlin P."/>
            <person name="Pan H."/>
            <person name="Lin S."/>
            <person name="Li N."/>
            <person name="Shaw J."/>
            <person name="Prado M."/>
            <person name="Sherman C."/>
            <person name="Li X."/>
            <person name="Tang J."/>
            <person name="Blankenship R."/>
            <person name="Zhao T."/>
            <person name="Touchman J."/>
            <person name="Sattley M."/>
        </authorList>
    </citation>
    <scope>NUCLEOTIDE SEQUENCE [LARGE SCALE GENOMIC DNA]</scope>
    <source>
        <strain evidence="1 2">ANT.BR</strain>
    </source>
</reference>
<evidence type="ECO:0000313" key="1">
    <source>
        <dbReference type="EMBL" id="OLP07520.1"/>
    </source>
</evidence>
<dbReference type="AlphaFoldDB" id="A0A1Q8YHZ5"/>
<protein>
    <submittedName>
        <fullName evidence="1">Uncharacterized protein</fullName>
    </submittedName>
</protein>
<gene>
    <name evidence="1" type="ORF">BLL52_1350</name>
</gene>
<evidence type="ECO:0000313" key="2">
    <source>
        <dbReference type="Proteomes" id="UP000185911"/>
    </source>
</evidence>
<keyword evidence="2" id="KW-1185">Reference proteome</keyword>
<sequence length="37" mass="4240">MTRHDQALCAALSDFQNAAVLTQLAKRWYSAMFFFAD</sequence>